<comment type="caution">
    <text evidence="2">The sequence shown here is derived from an EMBL/GenBank/DDBJ whole genome shotgun (WGS) entry which is preliminary data.</text>
</comment>
<name>A0A4V5UYS6_9ACTN</name>
<keyword evidence="3" id="KW-1185">Reference proteome</keyword>
<organism evidence="2 3">
    <name type="scientific">Herbidospora galbida</name>
    <dbReference type="NCBI Taxonomy" id="2575442"/>
    <lineage>
        <taxon>Bacteria</taxon>
        <taxon>Bacillati</taxon>
        <taxon>Actinomycetota</taxon>
        <taxon>Actinomycetes</taxon>
        <taxon>Streptosporangiales</taxon>
        <taxon>Streptosporangiaceae</taxon>
        <taxon>Herbidospora</taxon>
    </lineage>
</organism>
<evidence type="ECO:0000313" key="2">
    <source>
        <dbReference type="EMBL" id="TKK84683.1"/>
    </source>
</evidence>
<gene>
    <name evidence="2" type="ORF">FDA94_29150</name>
</gene>
<dbReference type="EMBL" id="SZQA01000033">
    <property type="protein sequence ID" value="TKK84683.1"/>
    <property type="molecule type" value="Genomic_DNA"/>
</dbReference>
<feature type="region of interest" description="Disordered" evidence="1">
    <location>
        <begin position="220"/>
        <end position="239"/>
    </location>
</feature>
<accession>A0A4V5UYS6</accession>
<evidence type="ECO:0000256" key="1">
    <source>
        <dbReference type="SAM" id="MobiDB-lite"/>
    </source>
</evidence>
<evidence type="ECO:0000313" key="3">
    <source>
        <dbReference type="Proteomes" id="UP000308705"/>
    </source>
</evidence>
<dbReference type="Proteomes" id="UP000308705">
    <property type="component" value="Unassembled WGS sequence"/>
</dbReference>
<protein>
    <submittedName>
        <fullName evidence="2">Uncharacterized protein</fullName>
    </submittedName>
</protein>
<dbReference type="AlphaFoldDB" id="A0A4V5UYS6"/>
<dbReference type="RefSeq" id="WP_137250267.1">
    <property type="nucleotide sequence ID" value="NZ_SZQA01000033.1"/>
</dbReference>
<sequence>MATYNLCPFPRPGLGDAVWSTERNSAPFPSLTYGSSALSCTATFTSTGSYQSAGFNGGPEPGPGLIPVPTGVPLYISFDHTIGSTSGGVEYWWGINFFDADAELISSHGAISVSSSGRRTRTGAPPAGTAFIKFFVFASMNAASSRSVTFSIDRIRVSTQNSTTALDGTSYGYGWSGTELRSTTIDESDSVIANWWRQPRTTGSLTTAWVPYWEASGQTSGGMTVTSGPGARSVSGNISRTNSSTYRDVGLSQTLLVGQMSGSTAYLSATVSSVSGLGTGDAIRLLIAWFDGNMVNLGSSSSITMPTAGGRSGGAVTVPANVVYARVALQILTQTGFTSASHAVSATIDYIRLTSATETDYLDGSTPGYTWRGAANSAFTISTSPLQSTGQTGFTGTLETRLETYLVASGGIGFNGSLISFLSSTSSTGHTSFSGALDVWPYGPVSAEAGASFSGTIELAALLPVEMSGGIGFSGTVETDIAIMSETIIGGVGFTGTLEMSLPPDMEMSGDIGFGGTLESSIAGQTSSRGEMSFTGTLDVVQLIPAGSFADFAIFATTETDPLRSITSGSNGGINSGATGAEWTRVYGEFAAPQGNKQWGRAAFAIPGIQFSGVAAGDWQEFTYVQLEISGPSGPSAFSNGASLRPLVYPDRLNVHPHAVTVAADPAADYAGTPITSPLDGDTTGGLNVEVLAGNTLTISTALDWLIPGTMYTASMYLKPSGTITDILLAAYTSVSGVPISQESAWSDAVQVEDLDEGWRRIHVKFAAPETGTAVLVLTPVAPDQVADESFDVAGMLVESGINLNPYFWPDGPGPDIGYRNGFSDATGGIFYYNDRLRRAYILKEALEDQRPTGIGIEEAEFFTIPHIDV</sequence>
<reference evidence="2 3" key="1">
    <citation type="submission" date="2019-04" db="EMBL/GenBank/DDBJ databases">
        <title>Herbidospora sp. NEAU-GS14.nov., a novel actinomycete isolated from soil.</title>
        <authorList>
            <person name="Han L."/>
        </authorList>
    </citation>
    <scope>NUCLEOTIDE SEQUENCE [LARGE SCALE GENOMIC DNA]</scope>
    <source>
        <strain evidence="2 3">NEAU-GS14</strain>
    </source>
</reference>
<proteinExistence type="predicted"/>